<comment type="caution">
    <text evidence="1">The sequence shown here is derived from an EMBL/GenBank/DDBJ whole genome shotgun (WGS) entry which is preliminary data.</text>
</comment>
<name>A0ACC2LFE9_PERAE</name>
<organism evidence="1 2">
    <name type="scientific">Persea americana</name>
    <name type="common">Avocado</name>
    <dbReference type="NCBI Taxonomy" id="3435"/>
    <lineage>
        <taxon>Eukaryota</taxon>
        <taxon>Viridiplantae</taxon>
        <taxon>Streptophyta</taxon>
        <taxon>Embryophyta</taxon>
        <taxon>Tracheophyta</taxon>
        <taxon>Spermatophyta</taxon>
        <taxon>Magnoliopsida</taxon>
        <taxon>Magnoliidae</taxon>
        <taxon>Laurales</taxon>
        <taxon>Lauraceae</taxon>
        <taxon>Persea</taxon>
    </lineage>
</organism>
<proteinExistence type="predicted"/>
<sequence>MWATQVRPVPRLDPQATDDALPGPLRYLPALMSGRGSLSLRGKPDRKTLDSSSSVESDLESSDPSFKRVFFHCHLNRQLRYLQLQFDSKRAMTNQQLVDRGNHMMDETDQAIDRTKKLVNPNNKDIRDIPGLGPPAQNLLYFLNADCYVQKEESNNKKEKPVGEREKEDQKKLQGQLIAEQEALFGSKPSPSKQPSSKKVPRVSTGNANRRLSLGGASLQPQKLDSHHAKHGSAMATPASRPIRKDDGLTALAAGRKGLDVVDLPLKKHPSNAINAYESEVPMIRQPFSPVTAFSSQANVANALEELNIARNKAPVKVGLSNNMLSTTPSKQMFVTNEENRTPMATNMPAPRTPSTVSAASMPTTTTPAAVSVPFGARVTEIPPATPKEVPIPAPATPSTVSVPMQTSMTPAVASIPFETRASEMEEDIEYSFEERRLGFVVPRMHLKPVHL</sequence>
<dbReference type="EMBL" id="CM056816">
    <property type="protein sequence ID" value="KAJ8632048.1"/>
    <property type="molecule type" value="Genomic_DNA"/>
</dbReference>
<keyword evidence="2" id="KW-1185">Reference proteome</keyword>
<gene>
    <name evidence="1" type="ORF">MRB53_025384</name>
</gene>
<protein>
    <submittedName>
        <fullName evidence="1">Uncharacterized protein</fullName>
    </submittedName>
</protein>
<dbReference type="Proteomes" id="UP001234297">
    <property type="component" value="Chromosome 8"/>
</dbReference>
<evidence type="ECO:0000313" key="2">
    <source>
        <dbReference type="Proteomes" id="UP001234297"/>
    </source>
</evidence>
<evidence type="ECO:0000313" key="1">
    <source>
        <dbReference type="EMBL" id="KAJ8632048.1"/>
    </source>
</evidence>
<reference evidence="1 2" key="1">
    <citation type="journal article" date="2022" name="Hortic Res">
        <title>A haplotype resolved chromosomal level avocado genome allows analysis of novel avocado genes.</title>
        <authorList>
            <person name="Nath O."/>
            <person name="Fletcher S.J."/>
            <person name="Hayward A."/>
            <person name="Shaw L.M."/>
            <person name="Masouleh A.K."/>
            <person name="Furtado A."/>
            <person name="Henry R.J."/>
            <person name="Mitter N."/>
        </authorList>
    </citation>
    <scope>NUCLEOTIDE SEQUENCE [LARGE SCALE GENOMIC DNA]</scope>
    <source>
        <strain evidence="2">cv. Hass</strain>
    </source>
</reference>
<accession>A0ACC2LFE9</accession>